<dbReference type="SUPFAM" id="SSF54593">
    <property type="entry name" value="Glyoxalase/Bleomycin resistance protein/Dihydroxybiphenyl dioxygenase"/>
    <property type="match status" value="1"/>
</dbReference>
<organism evidence="6 7">
    <name type="scientific">Streptococcus didelphis</name>
    <dbReference type="NCBI Taxonomy" id="102886"/>
    <lineage>
        <taxon>Bacteria</taxon>
        <taxon>Bacillati</taxon>
        <taxon>Bacillota</taxon>
        <taxon>Bacilli</taxon>
        <taxon>Lactobacillales</taxon>
        <taxon>Streptococcaceae</taxon>
        <taxon>Streptococcus</taxon>
    </lineage>
</organism>
<proteinExistence type="predicted"/>
<dbReference type="Proteomes" id="UP001238096">
    <property type="component" value="Chromosome"/>
</dbReference>
<evidence type="ECO:0000256" key="1">
    <source>
        <dbReference type="ARBA" id="ARBA00030291"/>
    </source>
</evidence>
<evidence type="ECO:0000256" key="4">
    <source>
        <dbReference type="ARBA" id="ARBA00033298"/>
    </source>
</evidence>
<sequence>MKPLHTCIRIKDLEASLAFYSTAFPFKETRRKDFPEDKFTLVYLALEGSNYELELTYNYDHKAYDLGDGYGHIAIGTEDFEATYHKHKEANFSVTDIKGLADDSTRFYFVTDPDGYKIEVIDLNYGQWTTFK</sequence>
<protein>
    <recommendedName>
        <fullName evidence="2">Aldoketomutase</fullName>
    </recommendedName>
    <alternativeName>
        <fullName evidence="1">Ketone-aldehyde mutase</fullName>
    </alternativeName>
    <alternativeName>
        <fullName evidence="3">Methylglyoxalase</fullName>
    </alternativeName>
    <alternativeName>
        <fullName evidence="4">S-D-lactoylglutathione methylglyoxal lyase</fullName>
    </alternativeName>
</protein>
<dbReference type="Pfam" id="PF00903">
    <property type="entry name" value="Glyoxalase"/>
    <property type="match status" value="1"/>
</dbReference>
<dbReference type="RefSeq" id="WP_018365631.1">
    <property type="nucleotide sequence ID" value="NZ_CP104407.1"/>
</dbReference>
<dbReference type="InterPro" id="IPR004360">
    <property type="entry name" value="Glyas_Fos-R_dOase_dom"/>
</dbReference>
<dbReference type="PANTHER" id="PTHR46036">
    <property type="entry name" value="LACTOYLGLUTATHIONE LYASE"/>
    <property type="match status" value="1"/>
</dbReference>
<dbReference type="InterPro" id="IPR029068">
    <property type="entry name" value="Glyas_Bleomycin-R_OHBP_Dase"/>
</dbReference>
<gene>
    <name evidence="6" type="ORF">N1496_02585</name>
</gene>
<accession>A0ABY9LK49</accession>
<reference evidence="7" key="1">
    <citation type="submission" date="2022-10" db="EMBL/GenBank/DDBJ databases">
        <title>Streptococcus didelphis as causative of fatal infections in opossums (Didelphis albiventris).</title>
        <authorList>
            <person name="Breyer G.M."/>
            <person name="Da Silva M.E.R.J."/>
            <person name="Siqueira F.M."/>
        </authorList>
    </citation>
    <scope>NUCLEOTIDE SEQUENCE [LARGE SCALE GENOMIC DNA]</scope>
    <source>
        <strain evidence="7">LBVP101/21</strain>
    </source>
</reference>
<evidence type="ECO:0000259" key="5">
    <source>
        <dbReference type="PROSITE" id="PS51819"/>
    </source>
</evidence>
<name>A0ABY9LK49_9STRE</name>
<dbReference type="PROSITE" id="PS51819">
    <property type="entry name" value="VOC"/>
    <property type="match status" value="1"/>
</dbReference>
<dbReference type="EMBL" id="CP110509">
    <property type="protein sequence ID" value="WMB28481.1"/>
    <property type="molecule type" value="Genomic_DNA"/>
</dbReference>
<evidence type="ECO:0000256" key="2">
    <source>
        <dbReference type="ARBA" id="ARBA00030892"/>
    </source>
</evidence>
<evidence type="ECO:0000313" key="7">
    <source>
        <dbReference type="Proteomes" id="UP001238096"/>
    </source>
</evidence>
<dbReference type="Gene3D" id="3.10.180.10">
    <property type="entry name" value="2,3-Dihydroxybiphenyl 1,2-Dioxygenase, domain 1"/>
    <property type="match status" value="1"/>
</dbReference>
<dbReference type="InterPro" id="IPR037523">
    <property type="entry name" value="VOC_core"/>
</dbReference>
<feature type="domain" description="VOC" evidence="5">
    <location>
        <begin position="2"/>
        <end position="123"/>
    </location>
</feature>
<dbReference type="PANTHER" id="PTHR46036:SF5">
    <property type="entry name" value="LACTOYLGLUTATHIONE LYASE"/>
    <property type="match status" value="1"/>
</dbReference>
<evidence type="ECO:0000256" key="3">
    <source>
        <dbReference type="ARBA" id="ARBA00032460"/>
    </source>
</evidence>
<evidence type="ECO:0000313" key="6">
    <source>
        <dbReference type="EMBL" id="WMB28481.1"/>
    </source>
</evidence>
<keyword evidence="7" id="KW-1185">Reference proteome</keyword>